<accession>A0AAD3RPA7</accession>
<reference evidence="2" key="1">
    <citation type="submission" date="2022-12" db="EMBL/GenBank/DDBJ databases">
        <title>Chromosome-Level Genome Assembly of Japanese Cedar (Cryptomeriajaponica D. Don).</title>
        <authorList>
            <person name="Fujino T."/>
            <person name="Yamaguchi K."/>
            <person name="Yokoyama T."/>
            <person name="Hamanaka T."/>
            <person name="Harazono Y."/>
            <person name="Kamada H."/>
            <person name="Kobayashi W."/>
            <person name="Ujino-Ihara T."/>
            <person name="Uchiyama K."/>
            <person name="Matsumoto A."/>
            <person name="Izuno A."/>
            <person name="Tsumura Y."/>
            <person name="Toyoda A."/>
            <person name="Shigenobu S."/>
            <person name="Moriguchi Y."/>
            <person name="Ueno S."/>
            <person name="Kasahara M."/>
        </authorList>
    </citation>
    <scope>NUCLEOTIDE SEQUENCE</scope>
</reference>
<dbReference type="Proteomes" id="UP001234787">
    <property type="component" value="Unassembled WGS sequence"/>
</dbReference>
<evidence type="ECO:0000256" key="1">
    <source>
        <dbReference type="SAM" id="Phobius"/>
    </source>
</evidence>
<feature type="transmembrane region" description="Helical" evidence="1">
    <location>
        <begin position="132"/>
        <end position="149"/>
    </location>
</feature>
<proteinExistence type="predicted"/>
<keyword evidence="1" id="KW-0812">Transmembrane</keyword>
<evidence type="ECO:0000313" key="3">
    <source>
        <dbReference type="Proteomes" id="UP001234787"/>
    </source>
</evidence>
<comment type="caution">
    <text evidence="2">The sequence shown here is derived from an EMBL/GenBank/DDBJ whole genome shotgun (WGS) entry which is preliminary data.</text>
</comment>
<keyword evidence="1" id="KW-1133">Transmembrane helix</keyword>
<keyword evidence="3" id="KW-1185">Reference proteome</keyword>
<dbReference type="EMBL" id="BSEH01000022">
    <property type="protein sequence ID" value="GLJ56424.1"/>
    <property type="molecule type" value="Genomic_DNA"/>
</dbReference>
<gene>
    <name evidence="2" type="ORF">SUGI_1223610</name>
</gene>
<protein>
    <submittedName>
        <fullName evidence="2">Uncharacterized protein</fullName>
    </submittedName>
</protein>
<organism evidence="2 3">
    <name type="scientific">Cryptomeria japonica</name>
    <name type="common">Japanese cedar</name>
    <name type="synonym">Cupressus japonica</name>
    <dbReference type="NCBI Taxonomy" id="3369"/>
    <lineage>
        <taxon>Eukaryota</taxon>
        <taxon>Viridiplantae</taxon>
        <taxon>Streptophyta</taxon>
        <taxon>Embryophyta</taxon>
        <taxon>Tracheophyta</taxon>
        <taxon>Spermatophyta</taxon>
        <taxon>Pinopsida</taxon>
        <taxon>Pinidae</taxon>
        <taxon>Conifers II</taxon>
        <taxon>Cupressales</taxon>
        <taxon>Cupressaceae</taxon>
        <taxon>Cryptomeria</taxon>
    </lineage>
</organism>
<name>A0AAD3RPA7_CRYJA</name>
<evidence type="ECO:0000313" key="2">
    <source>
        <dbReference type="EMBL" id="GLJ56424.1"/>
    </source>
</evidence>
<keyword evidence="1" id="KW-0472">Membrane</keyword>
<sequence>MDGIASYTSQRWGHDVTPTFIQYVHESSIVEYGERKGVQPTGGLIGMVPGVGWALLFYGPYYSAWAETSRKGGMLRIESPGWFTAIIDRYRSGARYGTIYATTRFAPVPVLVATSGYRTVRDGTLPMVSLPLLQPLLLLSLVLLVRMLGQLNLVLAHQLNLSDASGDVTIEACSYSLEVQWRWNF</sequence>
<dbReference type="AlphaFoldDB" id="A0AAD3RPA7"/>
<feature type="transmembrane region" description="Helical" evidence="1">
    <location>
        <begin position="42"/>
        <end position="61"/>
    </location>
</feature>